<keyword evidence="1 4" id="KW-0963">Cytoplasm</keyword>
<evidence type="ECO:0000256" key="2">
    <source>
        <dbReference type="ARBA" id="ARBA00022679"/>
    </source>
</evidence>
<dbReference type="GO" id="GO:0030163">
    <property type="term" value="P:protein catabolic process"/>
    <property type="evidence" value="ECO:0007669"/>
    <property type="project" value="UniProtKB-UniRule"/>
</dbReference>
<dbReference type="OrthoDB" id="9790282at2"/>
<dbReference type="EMBL" id="CP041636">
    <property type="protein sequence ID" value="QDO99257.1"/>
    <property type="molecule type" value="Genomic_DNA"/>
</dbReference>
<comment type="similarity">
    <text evidence="4">Belongs to the L/F-transferase family.</text>
</comment>
<comment type="catalytic activity">
    <reaction evidence="4">
        <text>N-terminal L-lysyl-[protein] + L-leucyl-tRNA(Leu) = N-terminal L-leucyl-L-lysyl-[protein] + tRNA(Leu) + H(+)</text>
        <dbReference type="Rhea" id="RHEA:12340"/>
        <dbReference type="Rhea" id="RHEA-COMP:9613"/>
        <dbReference type="Rhea" id="RHEA-COMP:9622"/>
        <dbReference type="Rhea" id="RHEA-COMP:12670"/>
        <dbReference type="Rhea" id="RHEA-COMP:12671"/>
        <dbReference type="ChEBI" id="CHEBI:15378"/>
        <dbReference type="ChEBI" id="CHEBI:65249"/>
        <dbReference type="ChEBI" id="CHEBI:78442"/>
        <dbReference type="ChEBI" id="CHEBI:78494"/>
        <dbReference type="ChEBI" id="CHEBI:133043"/>
        <dbReference type="EC" id="2.3.2.6"/>
    </reaction>
</comment>
<name>A0A516H664_9PROT</name>
<reference evidence="5 6" key="1">
    <citation type="submission" date="2019-07" db="EMBL/GenBank/DDBJ databases">
        <title>Genome sequencing for Ferrovibrio sp. K5.</title>
        <authorList>
            <person name="Park S.-J."/>
        </authorList>
    </citation>
    <scope>NUCLEOTIDE SEQUENCE [LARGE SCALE GENOMIC DNA]</scope>
    <source>
        <strain evidence="5 6">K5</strain>
    </source>
</reference>
<evidence type="ECO:0000313" key="6">
    <source>
        <dbReference type="Proteomes" id="UP000317496"/>
    </source>
</evidence>
<dbReference type="PANTHER" id="PTHR30098">
    <property type="entry name" value="LEUCYL/PHENYLALANYL-TRNA--PROTEIN TRANSFERASE"/>
    <property type="match status" value="1"/>
</dbReference>
<dbReference type="PANTHER" id="PTHR30098:SF2">
    <property type="entry name" value="LEUCYL_PHENYLALANYL-TRNA--PROTEIN TRANSFERASE"/>
    <property type="match status" value="1"/>
</dbReference>
<dbReference type="GO" id="GO:0005737">
    <property type="term" value="C:cytoplasm"/>
    <property type="evidence" value="ECO:0007669"/>
    <property type="project" value="UniProtKB-SubCell"/>
</dbReference>
<comment type="subcellular location">
    <subcellularLocation>
        <location evidence="4">Cytoplasm</location>
    </subcellularLocation>
</comment>
<organism evidence="5 6">
    <name type="scientific">Ferrovibrio terrae</name>
    <dbReference type="NCBI Taxonomy" id="2594003"/>
    <lineage>
        <taxon>Bacteria</taxon>
        <taxon>Pseudomonadati</taxon>
        <taxon>Pseudomonadota</taxon>
        <taxon>Alphaproteobacteria</taxon>
        <taxon>Rhodospirillales</taxon>
        <taxon>Rhodospirillaceae</taxon>
        <taxon>Ferrovibrio</taxon>
    </lineage>
</organism>
<dbReference type="Proteomes" id="UP000317496">
    <property type="component" value="Chromosome"/>
</dbReference>
<sequence>MSARPEPLTPELLLQAYARGYFPMADSADDPGYFWVYPTRRGILPLDGFHVPQKLARKVRSGVFTVRIDSDFAGVMAACAEPTPHPHRNSTWINATIRDAYTELHKLGFAHSVECFDASGTMVGGLYGVKLGAAFFGESMFSRATDASKVALVHLVGRLVAGGFTLLDTQFVTDHLKQFGAVEVKRDAYLELLFDALPRQADFYGLAPDAPPALVLQSISQTS</sequence>
<gene>
    <name evidence="4" type="primary">aat</name>
    <name evidence="5" type="ORF">FNB15_19130</name>
</gene>
<dbReference type="AlphaFoldDB" id="A0A516H664"/>
<dbReference type="InterPro" id="IPR004616">
    <property type="entry name" value="Leu/Phe-tRNA_Trfase"/>
</dbReference>
<evidence type="ECO:0000313" key="5">
    <source>
        <dbReference type="EMBL" id="QDO99257.1"/>
    </source>
</evidence>
<dbReference type="InterPro" id="IPR042203">
    <property type="entry name" value="Leu/Phe-tRNA_Trfase_C"/>
</dbReference>
<dbReference type="HAMAP" id="MF_00688">
    <property type="entry name" value="Leu_Phe_trans"/>
    <property type="match status" value="1"/>
</dbReference>
<comment type="catalytic activity">
    <reaction evidence="4">
        <text>L-phenylalanyl-tRNA(Phe) + an N-terminal L-alpha-aminoacyl-[protein] = an N-terminal L-phenylalanyl-L-alpha-aminoacyl-[protein] + tRNA(Phe)</text>
        <dbReference type="Rhea" id="RHEA:43632"/>
        <dbReference type="Rhea" id="RHEA-COMP:9668"/>
        <dbReference type="Rhea" id="RHEA-COMP:9699"/>
        <dbReference type="Rhea" id="RHEA-COMP:10636"/>
        <dbReference type="Rhea" id="RHEA-COMP:10637"/>
        <dbReference type="ChEBI" id="CHEBI:78442"/>
        <dbReference type="ChEBI" id="CHEBI:78531"/>
        <dbReference type="ChEBI" id="CHEBI:78597"/>
        <dbReference type="ChEBI" id="CHEBI:83561"/>
        <dbReference type="EC" id="2.3.2.6"/>
    </reaction>
</comment>
<accession>A0A516H664</accession>
<dbReference type="SUPFAM" id="SSF55729">
    <property type="entry name" value="Acyl-CoA N-acyltransferases (Nat)"/>
    <property type="match status" value="1"/>
</dbReference>
<dbReference type="NCBIfam" id="TIGR00667">
    <property type="entry name" value="aat"/>
    <property type="match status" value="1"/>
</dbReference>
<comment type="function">
    <text evidence="4">Functions in the N-end rule pathway of protein degradation where it conjugates Leu, Phe and, less efficiently, Met from aminoacyl-tRNAs to the N-termini of proteins containing an N-terminal arginine or lysine.</text>
</comment>
<keyword evidence="3 4" id="KW-0012">Acyltransferase</keyword>
<dbReference type="RefSeq" id="WP_144258253.1">
    <property type="nucleotide sequence ID" value="NZ_CP041636.1"/>
</dbReference>
<evidence type="ECO:0000256" key="1">
    <source>
        <dbReference type="ARBA" id="ARBA00022490"/>
    </source>
</evidence>
<evidence type="ECO:0000256" key="3">
    <source>
        <dbReference type="ARBA" id="ARBA00023315"/>
    </source>
</evidence>
<dbReference type="Pfam" id="PF03588">
    <property type="entry name" value="Leu_Phe_trans"/>
    <property type="match status" value="1"/>
</dbReference>
<evidence type="ECO:0000256" key="4">
    <source>
        <dbReference type="HAMAP-Rule" id="MF_00688"/>
    </source>
</evidence>
<keyword evidence="2 4" id="KW-0808">Transferase</keyword>
<keyword evidence="6" id="KW-1185">Reference proteome</keyword>
<dbReference type="GO" id="GO:0008914">
    <property type="term" value="F:leucyl-tRNA--protein transferase activity"/>
    <property type="evidence" value="ECO:0007669"/>
    <property type="project" value="UniProtKB-UniRule"/>
</dbReference>
<dbReference type="Gene3D" id="3.40.630.70">
    <property type="entry name" value="Leucyl/phenylalanyl-tRNA-protein transferase, C-terminal domain"/>
    <property type="match status" value="1"/>
</dbReference>
<dbReference type="KEGG" id="fer:FNB15_19130"/>
<protein>
    <recommendedName>
        <fullName evidence="4">Leucyl/phenylalanyl-tRNA--protein transferase</fullName>
        <ecNumber evidence="4">2.3.2.6</ecNumber>
    </recommendedName>
    <alternativeName>
        <fullName evidence="4">L/F-transferase</fullName>
    </alternativeName>
    <alternativeName>
        <fullName evidence="4">Leucyltransferase</fullName>
    </alternativeName>
    <alternativeName>
        <fullName evidence="4">Phenyalanyltransferase</fullName>
    </alternativeName>
</protein>
<comment type="catalytic activity">
    <reaction evidence="4">
        <text>N-terminal L-arginyl-[protein] + L-leucyl-tRNA(Leu) = N-terminal L-leucyl-L-arginyl-[protein] + tRNA(Leu) + H(+)</text>
        <dbReference type="Rhea" id="RHEA:50416"/>
        <dbReference type="Rhea" id="RHEA-COMP:9613"/>
        <dbReference type="Rhea" id="RHEA-COMP:9622"/>
        <dbReference type="Rhea" id="RHEA-COMP:12672"/>
        <dbReference type="Rhea" id="RHEA-COMP:12673"/>
        <dbReference type="ChEBI" id="CHEBI:15378"/>
        <dbReference type="ChEBI" id="CHEBI:64719"/>
        <dbReference type="ChEBI" id="CHEBI:78442"/>
        <dbReference type="ChEBI" id="CHEBI:78494"/>
        <dbReference type="ChEBI" id="CHEBI:133044"/>
        <dbReference type="EC" id="2.3.2.6"/>
    </reaction>
</comment>
<dbReference type="InterPro" id="IPR016181">
    <property type="entry name" value="Acyl_CoA_acyltransferase"/>
</dbReference>
<proteinExistence type="inferred from homology"/>
<dbReference type="EC" id="2.3.2.6" evidence="4"/>